<proteinExistence type="predicted"/>
<evidence type="ECO:0000256" key="2">
    <source>
        <dbReference type="SAM" id="SignalP"/>
    </source>
</evidence>
<protein>
    <recommendedName>
        <fullName evidence="5">Ig-like domain-containing protein</fullName>
    </recommendedName>
</protein>
<dbReference type="EMBL" id="SWLE01000011">
    <property type="protein sequence ID" value="TNM95227.1"/>
    <property type="molecule type" value="Genomic_DNA"/>
</dbReference>
<feature type="compositionally biased region" description="Polar residues" evidence="1">
    <location>
        <begin position="170"/>
        <end position="181"/>
    </location>
</feature>
<sequence>MVVQVRWIKGLFHLMLLLRAAAETTQLVREGDKAMLTCGNLKENPAKCGVTAQVKADYVELTCCVFTYKTCSHKVTWFFNEVQMKKGTGLVLTSQNSCSATANVMTRHEYWKRNTLLTCQVQYDQVVKTFPLRAPGVASAETTTTVSTRTADDSAPLRAVEKNCNDGRNTHSAVTHSSPEISQDKRDAEDPVSYATIIFRSPPRAQGQRKNSDGGKVIYTTLKSVPSDPSI</sequence>
<comment type="caution">
    <text evidence="3">The sequence shown here is derived from an EMBL/GenBank/DDBJ whole genome shotgun (WGS) entry which is preliminary data.</text>
</comment>
<organism evidence="3 4">
    <name type="scientific">Takifugu bimaculatus</name>
    <dbReference type="NCBI Taxonomy" id="433685"/>
    <lineage>
        <taxon>Eukaryota</taxon>
        <taxon>Metazoa</taxon>
        <taxon>Chordata</taxon>
        <taxon>Craniata</taxon>
        <taxon>Vertebrata</taxon>
        <taxon>Euteleostomi</taxon>
        <taxon>Actinopterygii</taxon>
        <taxon>Neopterygii</taxon>
        <taxon>Teleostei</taxon>
        <taxon>Neoteleostei</taxon>
        <taxon>Acanthomorphata</taxon>
        <taxon>Eupercaria</taxon>
        <taxon>Tetraodontiformes</taxon>
        <taxon>Tetradontoidea</taxon>
        <taxon>Tetraodontidae</taxon>
        <taxon>Takifugu</taxon>
    </lineage>
</organism>
<dbReference type="Proteomes" id="UP000516260">
    <property type="component" value="Chromosome 19"/>
</dbReference>
<keyword evidence="2" id="KW-0732">Signal</keyword>
<name>A0A4Z2BTS6_9TELE</name>
<dbReference type="SUPFAM" id="SSF48726">
    <property type="entry name" value="Immunoglobulin"/>
    <property type="match status" value="1"/>
</dbReference>
<accession>A0A4Z2BTS6</accession>
<feature type="compositionally biased region" description="Polar residues" evidence="1">
    <location>
        <begin position="221"/>
        <end position="231"/>
    </location>
</feature>
<evidence type="ECO:0008006" key="5">
    <source>
        <dbReference type="Google" id="ProtNLM"/>
    </source>
</evidence>
<reference evidence="3 4" key="1">
    <citation type="submission" date="2019-04" db="EMBL/GenBank/DDBJ databases">
        <title>The sequence and de novo assembly of Takifugu bimaculatus genome using PacBio and Hi-C technologies.</title>
        <authorList>
            <person name="Xu P."/>
            <person name="Liu B."/>
            <person name="Zhou Z."/>
        </authorList>
    </citation>
    <scope>NUCLEOTIDE SEQUENCE [LARGE SCALE GENOMIC DNA]</scope>
    <source>
        <strain evidence="3">TB-2018</strain>
        <tissue evidence="3">Muscle</tissue>
    </source>
</reference>
<feature type="signal peptide" evidence="2">
    <location>
        <begin position="1"/>
        <end position="22"/>
    </location>
</feature>
<evidence type="ECO:0000256" key="1">
    <source>
        <dbReference type="SAM" id="MobiDB-lite"/>
    </source>
</evidence>
<dbReference type="InterPro" id="IPR036179">
    <property type="entry name" value="Ig-like_dom_sf"/>
</dbReference>
<evidence type="ECO:0000313" key="4">
    <source>
        <dbReference type="Proteomes" id="UP000516260"/>
    </source>
</evidence>
<keyword evidence="4" id="KW-1185">Reference proteome</keyword>
<gene>
    <name evidence="3" type="ORF">fugu_017986</name>
</gene>
<evidence type="ECO:0000313" key="3">
    <source>
        <dbReference type="EMBL" id="TNM95227.1"/>
    </source>
</evidence>
<feature type="region of interest" description="Disordered" evidence="1">
    <location>
        <begin position="164"/>
        <end position="231"/>
    </location>
</feature>
<feature type="chain" id="PRO_5021202857" description="Ig-like domain-containing protein" evidence="2">
    <location>
        <begin position="23"/>
        <end position="231"/>
    </location>
</feature>
<dbReference type="AlphaFoldDB" id="A0A4Z2BTS6"/>